<accession>A0A2U3K5E6</accession>
<dbReference type="EMBL" id="OMOD01000040">
    <property type="protein sequence ID" value="SPF34807.1"/>
    <property type="molecule type" value="Genomic_DNA"/>
</dbReference>
<proteinExistence type="predicted"/>
<name>A0A2U3K5E6_9BACT</name>
<gene>
    <name evidence="3" type="ORF">SBA1_1340020</name>
</gene>
<reference evidence="4" key="1">
    <citation type="submission" date="2018-02" db="EMBL/GenBank/DDBJ databases">
        <authorList>
            <person name="Hausmann B."/>
        </authorList>
    </citation>
    <scope>NUCLEOTIDE SEQUENCE [LARGE SCALE GENOMIC DNA]</scope>
    <source>
        <strain evidence="4">Peat soil MAG SbA1</strain>
    </source>
</reference>
<dbReference type="Proteomes" id="UP000238701">
    <property type="component" value="Unassembled WGS sequence"/>
</dbReference>
<keyword evidence="1" id="KW-0175">Coiled coil</keyword>
<evidence type="ECO:0000256" key="1">
    <source>
        <dbReference type="SAM" id="Coils"/>
    </source>
</evidence>
<evidence type="ECO:0000313" key="4">
    <source>
        <dbReference type="Proteomes" id="UP000238701"/>
    </source>
</evidence>
<evidence type="ECO:0000313" key="3">
    <source>
        <dbReference type="EMBL" id="SPF34807.1"/>
    </source>
</evidence>
<dbReference type="AlphaFoldDB" id="A0A2U3K5E6"/>
<feature type="domain" description="DUF4062" evidence="2">
    <location>
        <begin position="1"/>
        <end position="51"/>
    </location>
</feature>
<protein>
    <recommendedName>
        <fullName evidence="2">DUF4062 domain-containing protein</fullName>
    </recommendedName>
</protein>
<organism evidence="3 4">
    <name type="scientific">Candidatus Sulfotelmatobacter kueseliae</name>
    <dbReference type="NCBI Taxonomy" id="2042962"/>
    <lineage>
        <taxon>Bacteria</taxon>
        <taxon>Pseudomonadati</taxon>
        <taxon>Acidobacteriota</taxon>
        <taxon>Terriglobia</taxon>
        <taxon>Terriglobales</taxon>
        <taxon>Candidatus Korobacteraceae</taxon>
        <taxon>Candidatus Sulfotelmatobacter</taxon>
    </lineage>
</organism>
<evidence type="ECO:0000259" key="2">
    <source>
        <dbReference type="Pfam" id="PF13271"/>
    </source>
</evidence>
<dbReference type="Pfam" id="PF13271">
    <property type="entry name" value="DUF4062"/>
    <property type="match status" value="1"/>
</dbReference>
<dbReference type="InterPro" id="IPR025139">
    <property type="entry name" value="DUF4062"/>
</dbReference>
<sequence>MELFPAADQQQLEFIKRVIDDCDYYLLIIAGRYGSVSETGLSYTEQEYDYAVGRGLKVIAFVHENPDDIPLGKSEKDPASQEKLRKFREKVCTGRLVKPWKDASQLPALVALSLVQTIKMSPATGWVRADKVANVEVLSEINELRKRNDELQMQVSKYRQALVDLTSPPVFKDLAGLDEETELGGRYWKKSYSSYRGWSVTTTWRRIFAHVAPYLVTHPAADTIKAVLLSALLFDEKGMDRGDSTNEELDDQDFQTVGVQLSALGLVKIEYSKSTAGGYGLFRSFTAAGEKLMLELRTVRTKMPAAGEQLKK</sequence>
<feature type="coiled-coil region" evidence="1">
    <location>
        <begin position="134"/>
        <end position="161"/>
    </location>
</feature>